<dbReference type="OrthoDB" id="9802183at2"/>
<dbReference type="Proteomes" id="UP000093391">
    <property type="component" value="Chromosome"/>
</dbReference>
<dbReference type="PROSITE" id="PS50861">
    <property type="entry name" value="AA_TRNA_LIGASE_II_GLYAB"/>
    <property type="match status" value="1"/>
</dbReference>
<proteinExistence type="inferred from homology"/>
<dbReference type="NCBIfam" id="TIGR00388">
    <property type="entry name" value="glyQ"/>
    <property type="match status" value="1"/>
</dbReference>
<dbReference type="AlphaFoldDB" id="A0A1B2M2T9"/>
<evidence type="ECO:0000256" key="6">
    <source>
        <dbReference type="ARBA" id="ARBA00022917"/>
    </source>
</evidence>
<evidence type="ECO:0000313" key="10">
    <source>
        <dbReference type="EMBL" id="AOA59343.1"/>
    </source>
</evidence>
<name>A0A1B2M2T9_9GAMM</name>
<dbReference type="PANTHER" id="PTHR30075:SF2">
    <property type="entry name" value="GLYCINE--TRNA LIGASE, CHLOROPLASTIC_MITOCHONDRIAL 2"/>
    <property type="match status" value="1"/>
</dbReference>
<dbReference type="GO" id="GO:0006426">
    <property type="term" value="P:glycyl-tRNA aminoacylation"/>
    <property type="evidence" value="ECO:0007669"/>
    <property type="project" value="UniProtKB-UniRule"/>
</dbReference>
<keyword evidence="9" id="KW-0963">Cytoplasm</keyword>
<dbReference type="RefSeq" id="WP_067557511.1">
    <property type="nucleotide sequence ID" value="NZ_CP016895.1"/>
</dbReference>
<evidence type="ECO:0000256" key="2">
    <source>
        <dbReference type="ARBA" id="ARBA00011209"/>
    </source>
</evidence>
<keyword evidence="11" id="KW-1185">Reference proteome</keyword>
<dbReference type="InterPro" id="IPR002310">
    <property type="entry name" value="Gly-tRNA_ligase_asu"/>
</dbReference>
<dbReference type="EC" id="6.1.1.14" evidence="9"/>
<dbReference type="SUPFAM" id="SSF55681">
    <property type="entry name" value="Class II aaRS and biotin synthetases"/>
    <property type="match status" value="1"/>
</dbReference>
<dbReference type="Pfam" id="PF02091">
    <property type="entry name" value="tRNA-synt_2e"/>
    <property type="match status" value="1"/>
</dbReference>
<dbReference type="NCBIfam" id="NF006827">
    <property type="entry name" value="PRK09348.1"/>
    <property type="match status" value="1"/>
</dbReference>
<evidence type="ECO:0000256" key="1">
    <source>
        <dbReference type="ARBA" id="ARBA00008226"/>
    </source>
</evidence>
<dbReference type="HAMAP" id="MF_00254">
    <property type="entry name" value="Gly_tRNA_synth_alpha"/>
    <property type="match status" value="1"/>
</dbReference>
<evidence type="ECO:0000256" key="3">
    <source>
        <dbReference type="ARBA" id="ARBA00022598"/>
    </source>
</evidence>
<keyword evidence="3 9" id="KW-0436">Ligase</keyword>
<evidence type="ECO:0000256" key="7">
    <source>
        <dbReference type="ARBA" id="ARBA00023146"/>
    </source>
</evidence>
<dbReference type="Gene3D" id="1.20.58.180">
    <property type="entry name" value="Class II aaRS and biotin synthetases, domain 2"/>
    <property type="match status" value="1"/>
</dbReference>
<dbReference type="STRING" id="1789224.BFG52_13915"/>
<comment type="similarity">
    <text evidence="1 9">Belongs to the class-II aminoacyl-tRNA synthetase family.</text>
</comment>
<evidence type="ECO:0000256" key="9">
    <source>
        <dbReference type="HAMAP-Rule" id="MF_00254"/>
    </source>
</evidence>
<dbReference type="PANTHER" id="PTHR30075">
    <property type="entry name" value="GLYCYL-TRNA SYNTHETASE"/>
    <property type="match status" value="1"/>
</dbReference>
<comment type="subcellular location">
    <subcellularLocation>
        <location evidence="9">Cytoplasm</location>
    </subcellularLocation>
</comment>
<keyword evidence="4 9" id="KW-0547">Nucleotide-binding</keyword>
<dbReference type="GO" id="GO:0004820">
    <property type="term" value="F:glycine-tRNA ligase activity"/>
    <property type="evidence" value="ECO:0007669"/>
    <property type="project" value="UniProtKB-UniRule"/>
</dbReference>
<keyword evidence="5 9" id="KW-0067">ATP-binding</keyword>
<dbReference type="Gene3D" id="3.30.930.10">
    <property type="entry name" value="Bira Bifunctional Protein, Domain 2"/>
    <property type="match status" value="1"/>
</dbReference>
<accession>A0A1B2M2T9</accession>
<reference evidence="10 11" key="1">
    <citation type="submission" date="2016-08" db="EMBL/GenBank/DDBJ databases">
        <authorList>
            <person name="Seilhamer J.J."/>
        </authorList>
    </citation>
    <scope>NUCLEOTIDE SEQUENCE [LARGE SCALE GENOMIC DNA]</scope>
    <source>
        <strain evidence="10 11">BRTC-1</strain>
    </source>
</reference>
<evidence type="ECO:0000256" key="8">
    <source>
        <dbReference type="ARBA" id="ARBA00047937"/>
    </source>
</evidence>
<dbReference type="InterPro" id="IPR006194">
    <property type="entry name" value="Gly-tRNA-synth_heterodimer"/>
</dbReference>
<protein>
    <recommendedName>
        <fullName evidence="9">Glycine--tRNA ligase alpha subunit</fullName>
        <ecNumber evidence="9">6.1.1.14</ecNumber>
    </recommendedName>
    <alternativeName>
        <fullName evidence="9">Glycyl-tRNA synthetase alpha subunit</fullName>
        <shortName evidence="9">GlyRS</shortName>
    </alternativeName>
</protein>
<organism evidence="10 11">
    <name type="scientific">Acinetobacter larvae</name>
    <dbReference type="NCBI Taxonomy" id="1789224"/>
    <lineage>
        <taxon>Bacteria</taxon>
        <taxon>Pseudomonadati</taxon>
        <taxon>Pseudomonadota</taxon>
        <taxon>Gammaproteobacteria</taxon>
        <taxon>Moraxellales</taxon>
        <taxon>Moraxellaceae</taxon>
        <taxon>Acinetobacter</taxon>
    </lineage>
</organism>
<gene>
    <name evidence="9" type="primary">glyQ</name>
    <name evidence="10" type="ORF">BFG52_13915</name>
</gene>
<evidence type="ECO:0000256" key="5">
    <source>
        <dbReference type="ARBA" id="ARBA00022840"/>
    </source>
</evidence>
<dbReference type="KEGG" id="ala:BFG52_13915"/>
<sequence length="325" mass="36973">MSRAISQIDTFQGLILALQNYWAEQGCVVLQPYDMEMGAGTFHTATFLRALGPETWNAAYVQPSRRPKDGRYGENPNRLQHYYQFQVVLKPNPDHIQQLYLDSLKAIGIDPLVHDIRFVEDNWESPTLGAWGLGWEVWLNGMEVTQFTYFQQVGGVECYPVTGEITYGLERLAMYLQGVDSVYDLVWTKGQFGTVTYGDVFHQNEVEQSTYNFEYAPVAELFKLFDFYETEANRLIEAKLPLPAYEQVIKASHSFNLLDARGAISVTERQRYILRVRTLARAIAQSYVQARAELGFPMAPAELRDEVLAQLKAQADADAAKAEKN</sequence>
<dbReference type="EMBL" id="CP016895">
    <property type="protein sequence ID" value="AOA59343.1"/>
    <property type="molecule type" value="Genomic_DNA"/>
</dbReference>
<comment type="catalytic activity">
    <reaction evidence="8 9">
        <text>tRNA(Gly) + glycine + ATP = glycyl-tRNA(Gly) + AMP + diphosphate</text>
        <dbReference type="Rhea" id="RHEA:16013"/>
        <dbReference type="Rhea" id="RHEA-COMP:9664"/>
        <dbReference type="Rhea" id="RHEA-COMP:9683"/>
        <dbReference type="ChEBI" id="CHEBI:30616"/>
        <dbReference type="ChEBI" id="CHEBI:33019"/>
        <dbReference type="ChEBI" id="CHEBI:57305"/>
        <dbReference type="ChEBI" id="CHEBI:78442"/>
        <dbReference type="ChEBI" id="CHEBI:78522"/>
        <dbReference type="ChEBI" id="CHEBI:456215"/>
        <dbReference type="EC" id="6.1.1.14"/>
    </reaction>
</comment>
<dbReference type="CDD" id="cd00733">
    <property type="entry name" value="GlyRS_alpha_core"/>
    <property type="match status" value="1"/>
</dbReference>
<dbReference type="InterPro" id="IPR045864">
    <property type="entry name" value="aa-tRNA-synth_II/BPL/LPL"/>
</dbReference>
<keyword evidence="7 9" id="KW-0030">Aminoacyl-tRNA synthetase</keyword>
<evidence type="ECO:0000313" key="11">
    <source>
        <dbReference type="Proteomes" id="UP000093391"/>
    </source>
</evidence>
<keyword evidence="6 9" id="KW-0648">Protein biosynthesis</keyword>
<dbReference type="PRINTS" id="PR01044">
    <property type="entry name" value="TRNASYNTHGA"/>
</dbReference>
<dbReference type="GO" id="GO:0005524">
    <property type="term" value="F:ATP binding"/>
    <property type="evidence" value="ECO:0007669"/>
    <property type="project" value="UniProtKB-UniRule"/>
</dbReference>
<dbReference type="FunFam" id="3.30.930.10:FF:000006">
    <property type="entry name" value="Glycine--tRNA ligase alpha subunit"/>
    <property type="match status" value="1"/>
</dbReference>
<comment type="subunit">
    <text evidence="2 9">Tetramer of two alpha and two beta subunits.</text>
</comment>
<dbReference type="GO" id="GO:0005829">
    <property type="term" value="C:cytosol"/>
    <property type="evidence" value="ECO:0007669"/>
    <property type="project" value="TreeGrafter"/>
</dbReference>
<evidence type="ECO:0000256" key="4">
    <source>
        <dbReference type="ARBA" id="ARBA00022741"/>
    </source>
</evidence>